<gene>
    <name evidence="1" type="ORF">DPEC_G00155480</name>
</gene>
<accession>A0ACC2GKY6</accession>
<dbReference type="Proteomes" id="UP001157502">
    <property type="component" value="Chromosome 12"/>
</dbReference>
<comment type="caution">
    <text evidence="1">The sequence shown here is derived from an EMBL/GenBank/DDBJ whole genome shotgun (WGS) entry which is preliminary data.</text>
</comment>
<name>A0ACC2GKY6_DALPE</name>
<organism evidence="1 2">
    <name type="scientific">Dallia pectoralis</name>
    <name type="common">Alaska blackfish</name>
    <dbReference type="NCBI Taxonomy" id="75939"/>
    <lineage>
        <taxon>Eukaryota</taxon>
        <taxon>Metazoa</taxon>
        <taxon>Chordata</taxon>
        <taxon>Craniata</taxon>
        <taxon>Vertebrata</taxon>
        <taxon>Euteleostomi</taxon>
        <taxon>Actinopterygii</taxon>
        <taxon>Neopterygii</taxon>
        <taxon>Teleostei</taxon>
        <taxon>Protacanthopterygii</taxon>
        <taxon>Esociformes</taxon>
        <taxon>Umbridae</taxon>
        <taxon>Dallia</taxon>
    </lineage>
</organism>
<evidence type="ECO:0000313" key="2">
    <source>
        <dbReference type="Proteomes" id="UP001157502"/>
    </source>
</evidence>
<reference evidence="1" key="1">
    <citation type="submission" date="2021-05" db="EMBL/GenBank/DDBJ databases">
        <authorList>
            <person name="Pan Q."/>
            <person name="Jouanno E."/>
            <person name="Zahm M."/>
            <person name="Klopp C."/>
            <person name="Cabau C."/>
            <person name="Louis A."/>
            <person name="Berthelot C."/>
            <person name="Parey E."/>
            <person name="Roest Crollius H."/>
            <person name="Montfort J."/>
            <person name="Robinson-Rechavi M."/>
            <person name="Bouchez O."/>
            <person name="Lampietro C."/>
            <person name="Lopez Roques C."/>
            <person name="Donnadieu C."/>
            <person name="Postlethwait J."/>
            <person name="Bobe J."/>
            <person name="Dillon D."/>
            <person name="Chandos A."/>
            <person name="von Hippel F."/>
            <person name="Guiguen Y."/>
        </authorList>
    </citation>
    <scope>NUCLEOTIDE SEQUENCE</scope>
    <source>
        <strain evidence="1">YG-Jan2019</strain>
    </source>
</reference>
<protein>
    <submittedName>
        <fullName evidence="1">Uncharacterized protein</fullName>
    </submittedName>
</protein>
<proteinExistence type="predicted"/>
<keyword evidence="2" id="KW-1185">Reference proteome</keyword>
<evidence type="ECO:0000313" key="1">
    <source>
        <dbReference type="EMBL" id="KAJ8004120.1"/>
    </source>
</evidence>
<sequence length="173" mass="19484">MLCLEYYYLRRHEGIPEANRGPRGEHQTGGDKTLGLQPSPVAALQIEDEKAQLDRGTVFNVRTSEDCEKRWYVLQSKAREEIAAHKRESSRTGGGPPAKQLSQVAQTVFNIFGQSGTSITGLKEGTDSSMIQLVELQKCSQSLQQRKGDRRHRKWATLSLERLILCLLLQHPL</sequence>
<dbReference type="EMBL" id="CM055739">
    <property type="protein sequence ID" value="KAJ8004120.1"/>
    <property type="molecule type" value="Genomic_DNA"/>
</dbReference>